<dbReference type="GO" id="GO:0017005">
    <property type="term" value="F:3'-tyrosyl-DNA phosphodiesterase activity"/>
    <property type="evidence" value="ECO:0007669"/>
    <property type="project" value="TreeGrafter"/>
</dbReference>
<feature type="binding site" evidence="10">
    <location>
        <position position="468"/>
    </location>
    <ligand>
        <name>substrate</name>
    </ligand>
</feature>
<dbReference type="Pfam" id="PF06087">
    <property type="entry name" value="Tyr-DNA_phospho"/>
    <property type="match status" value="1"/>
</dbReference>
<evidence type="ECO:0000256" key="11">
    <source>
        <dbReference type="PIRSR" id="PIRSR610347-3"/>
    </source>
</evidence>
<keyword evidence="4" id="KW-0227">DNA damage</keyword>
<dbReference type="PANTHER" id="PTHR12415">
    <property type="entry name" value="TYROSYL-DNA PHOSPHODIESTERASE 1"/>
    <property type="match status" value="1"/>
</dbReference>
<feature type="compositionally biased region" description="Polar residues" evidence="12">
    <location>
        <begin position="547"/>
        <end position="556"/>
    </location>
</feature>
<feature type="active site" description="Nucleophile" evidence="9">
    <location>
        <position position="218"/>
    </location>
</feature>
<dbReference type="Proteomes" id="UP000027920">
    <property type="component" value="Unassembled WGS sequence"/>
</dbReference>
<dbReference type="EMBL" id="AMGV01000003">
    <property type="protein sequence ID" value="KEF59929.1"/>
    <property type="molecule type" value="Genomic_DNA"/>
</dbReference>
<dbReference type="OrthoDB" id="47785at2759"/>
<dbReference type="InterPro" id="IPR010347">
    <property type="entry name" value="Tdp1"/>
</dbReference>
<gene>
    <name evidence="13" type="ORF">A1O9_04777</name>
</gene>
<evidence type="ECO:0000256" key="3">
    <source>
        <dbReference type="ARBA" id="ARBA00022722"/>
    </source>
</evidence>
<name>A0A072PII6_9EURO</name>
<dbReference type="CDD" id="cd09123">
    <property type="entry name" value="PLDc_Tdp1_2"/>
    <property type="match status" value="1"/>
</dbReference>
<dbReference type="Gene3D" id="3.30.870.10">
    <property type="entry name" value="Endonuclease Chain A"/>
    <property type="match status" value="2"/>
</dbReference>
<evidence type="ECO:0000256" key="12">
    <source>
        <dbReference type="SAM" id="MobiDB-lite"/>
    </source>
</evidence>
<dbReference type="HOGENOM" id="CLU_010413_2_0_1"/>
<evidence type="ECO:0000256" key="1">
    <source>
        <dbReference type="ARBA" id="ARBA00004123"/>
    </source>
</evidence>
<dbReference type="GO" id="GO:0003690">
    <property type="term" value="F:double-stranded DNA binding"/>
    <property type="evidence" value="ECO:0007669"/>
    <property type="project" value="TreeGrafter"/>
</dbReference>
<evidence type="ECO:0000256" key="5">
    <source>
        <dbReference type="ARBA" id="ARBA00022801"/>
    </source>
</evidence>
<keyword evidence="6" id="KW-0269">Exonuclease</keyword>
<sequence length="639" mass="70913">MERSSKRQKITHGGRSDAAASNSADPVSIRRNRAAFLHSISRSISPPEVLRSGPHTPLINVPEGESIVAKPDHENNMGPKPPSQPLHSHGDLSNEVSKVKSTGSSQISKAMPKVVPSPFSLTSIRDLSASQNKDTVSLHDIIGNPLIKEAWIFNFCFDIDWMMNYFDVDVRDLVKVKVVHGSWRKEDGNRIGIEDACRRWPNVEAIAAYLPDQFGTHHSKMFVLFTHDDLAQVVIHTANMLNKDWSNMTQAIWQSPLLPKLHENSDCAIGRYGSGSRFKYDFMVYLNAYGSKTKALRGQLDQYDFSAVRGALVSSVPSRMKDPSQTSLIGGDEKLWGYPGLCRVLRAIKPSPTPTFTKPTPHPHLVCQVSSIATLPMTWISRFFTAIFNQDNKTPSGSLDHVSIIYPTPSNVALSLDGYASGGPIHTKAQSAAHLKQISSLRNTLSQWTEGPSTGHRAERHEAAPHIKTYVQYRERPTAQNPAPDIDWALLTSANLSTQAWGAYREKEKEVVVQSFEIGVLVWPELFSDDFDDLMPTAPDHIDDKSTNATTPGQRSSRAIIHMVPVFGQNTPSPSSSSPPLAESHTPDKAPNANTTIVGLRIPYDLPLTRYGPTELPWSPQASYETRDRHGRRWPRDFS</sequence>
<evidence type="ECO:0008006" key="15">
    <source>
        <dbReference type="Google" id="ProtNLM"/>
    </source>
</evidence>
<keyword evidence="8" id="KW-0539">Nucleus</keyword>
<keyword evidence="7" id="KW-0234">DNA repair</keyword>
<evidence type="ECO:0000256" key="2">
    <source>
        <dbReference type="ARBA" id="ARBA00010205"/>
    </source>
</evidence>
<keyword evidence="3" id="KW-0540">Nuclease</keyword>
<organism evidence="13 14">
    <name type="scientific">Exophiala aquamarina CBS 119918</name>
    <dbReference type="NCBI Taxonomy" id="1182545"/>
    <lineage>
        <taxon>Eukaryota</taxon>
        <taxon>Fungi</taxon>
        <taxon>Dikarya</taxon>
        <taxon>Ascomycota</taxon>
        <taxon>Pezizomycotina</taxon>
        <taxon>Eurotiomycetes</taxon>
        <taxon>Chaetothyriomycetidae</taxon>
        <taxon>Chaetothyriales</taxon>
        <taxon>Herpotrichiellaceae</taxon>
        <taxon>Exophiala</taxon>
    </lineage>
</organism>
<proteinExistence type="inferred from homology"/>
<keyword evidence="14" id="KW-1185">Reference proteome</keyword>
<keyword evidence="5" id="KW-0378">Hydrolase</keyword>
<feature type="region of interest" description="Disordered" evidence="12">
    <location>
        <begin position="537"/>
        <end position="556"/>
    </location>
</feature>
<dbReference type="RefSeq" id="XP_013262519.1">
    <property type="nucleotide sequence ID" value="XM_013407065.1"/>
</dbReference>
<evidence type="ECO:0000256" key="9">
    <source>
        <dbReference type="PIRSR" id="PIRSR610347-1"/>
    </source>
</evidence>
<feature type="compositionally biased region" description="Polar residues" evidence="12">
    <location>
        <begin position="94"/>
        <end position="108"/>
    </location>
</feature>
<reference evidence="13 14" key="1">
    <citation type="submission" date="2013-03" db="EMBL/GenBank/DDBJ databases">
        <title>The Genome Sequence of Exophiala aquamarina CBS 119918.</title>
        <authorList>
            <consortium name="The Broad Institute Genomics Platform"/>
            <person name="Cuomo C."/>
            <person name="de Hoog S."/>
            <person name="Gorbushina A."/>
            <person name="Walker B."/>
            <person name="Young S.K."/>
            <person name="Zeng Q."/>
            <person name="Gargeya S."/>
            <person name="Fitzgerald M."/>
            <person name="Haas B."/>
            <person name="Abouelleil A."/>
            <person name="Allen A.W."/>
            <person name="Alvarado L."/>
            <person name="Arachchi H.M."/>
            <person name="Berlin A.M."/>
            <person name="Chapman S.B."/>
            <person name="Gainer-Dewar J."/>
            <person name="Goldberg J."/>
            <person name="Griggs A."/>
            <person name="Gujja S."/>
            <person name="Hansen M."/>
            <person name="Howarth C."/>
            <person name="Imamovic A."/>
            <person name="Ireland A."/>
            <person name="Larimer J."/>
            <person name="McCowan C."/>
            <person name="Murphy C."/>
            <person name="Pearson M."/>
            <person name="Poon T.W."/>
            <person name="Priest M."/>
            <person name="Roberts A."/>
            <person name="Saif S."/>
            <person name="Shea T."/>
            <person name="Sisk P."/>
            <person name="Sykes S."/>
            <person name="Wortman J."/>
            <person name="Nusbaum C."/>
            <person name="Birren B."/>
        </authorList>
    </citation>
    <scope>NUCLEOTIDE SEQUENCE [LARGE SCALE GENOMIC DNA]</scope>
    <source>
        <strain evidence="13 14">CBS 119918</strain>
    </source>
</reference>
<comment type="caution">
    <text evidence="13">The sequence shown here is derived from an EMBL/GenBank/DDBJ whole genome shotgun (WGS) entry which is preliminary data.</text>
</comment>
<feature type="binding site" evidence="10">
    <location>
        <position position="220"/>
    </location>
    <ligand>
        <name>substrate</name>
    </ligand>
</feature>
<accession>A0A072PII6</accession>
<dbReference type="GO" id="GO:0006281">
    <property type="term" value="P:DNA repair"/>
    <property type="evidence" value="ECO:0007669"/>
    <property type="project" value="UniProtKB-KW"/>
</dbReference>
<feature type="active site" description="Proton donor/acceptor" evidence="9">
    <location>
        <position position="466"/>
    </location>
</feature>
<dbReference type="VEuPathDB" id="FungiDB:A1O9_04777"/>
<protein>
    <recommendedName>
        <fullName evidence="15">Tyrosyl-DNA phosphodiesterase 1</fullName>
    </recommendedName>
</protein>
<evidence type="ECO:0000313" key="14">
    <source>
        <dbReference type="Proteomes" id="UP000027920"/>
    </source>
</evidence>
<evidence type="ECO:0000256" key="8">
    <source>
        <dbReference type="ARBA" id="ARBA00023242"/>
    </source>
</evidence>
<feature type="region of interest" description="Disordered" evidence="12">
    <location>
        <begin position="1"/>
        <end position="28"/>
    </location>
</feature>
<evidence type="ECO:0000313" key="13">
    <source>
        <dbReference type="EMBL" id="KEF59929.1"/>
    </source>
</evidence>
<dbReference type="STRING" id="1182545.A0A072PII6"/>
<dbReference type="SUPFAM" id="SSF56024">
    <property type="entry name" value="Phospholipase D/nuclease"/>
    <property type="match status" value="2"/>
</dbReference>
<dbReference type="GO" id="GO:0004527">
    <property type="term" value="F:exonuclease activity"/>
    <property type="evidence" value="ECO:0007669"/>
    <property type="project" value="UniProtKB-KW"/>
</dbReference>
<dbReference type="GO" id="GO:0003697">
    <property type="term" value="F:single-stranded DNA binding"/>
    <property type="evidence" value="ECO:0007669"/>
    <property type="project" value="TreeGrafter"/>
</dbReference>
<evidence type="ECO:0000256" key="10">
    <source>
        <dbReference type="PIRSR" id="PIRSR610347-2"/>
    </source>
</evidence>
<dbReference type="GeneID" id="25279706"/>
<dbReference type="FunFam" id="3.30.870.10:FF:000038">
    <property type="entry name" value="Probable tyrosyl-DNA phosphodiesterase"/>
    <property type="match status" value="1"/>
</dbReference>
<feature type="region of interest" description="Disordered" evidence="12">
    <location>
        <begin position="41"/>
        <end position="109"/>
    </location>
</feature>
<comment type="subcellular location">
    <subcellularLocation>
        <location evidence="1">Nucleus</location>
    </subcellularLocation>
</comment>
<comment type="similarity">
    <text evidence="2">Belongs to the tyrosyl-DNA phosphodiesterase family.</text>
</comment>
<evidence type="ECO:0000256" key="6">
    <source>
        <dbReference type="ARBA" id="ARBA00022839"/>
    </source>
</evidence>
<feature type="compositionally biased region" description="Basic residues" evidence="12">
    <location>
        <begin position="1"/>
        <end position="12"/>
    </location>
</feature>
<feature type="site" description="Interaction with DNA" evidence="11">
    <location>
        <position position="497"/>
    </location>
</feature>
<evidence type="ECO:0000256" key="7">
    <source>
        <dbReference type="ARBA" id="ARBA00023204"/>
    </source>
</evidence>
<dbReference type="GO" id="GO:0005634">
    <property type="term" value="C:nucleus"/>
    <property type="evidence" value="ECO:0007669"/>
    <property type="project" value="UniProtKB-SubCell"/>
</dbReference>
<evidence type="ECO:0000256" key="4">
    <source>
        <dbReference type="ARBA" id="ARBA00022763"/>
    </source>
</evidence>
<dbReference type="PANTHER" id="PTHR12415:SF0">
    <property type="entry name" value="TYROSYL-DNA PHOSPHODIESTERASE 1"/>
    <property type="match status" value="1"/>
</dbReference>
<dbReference type="AlphaFoldDB" id="A0A072PII6"/>
<feature type="region of interest" description="Disordered" evidence="12">
    <location>
        <begin position="610"/>
        <end position="639"/>
    </location>
</feature>
<feature type="region of interest" description="Disordered" evidence="12">
    <location>
        <begin position="567"/>
        <end position="596"/>
    </location>
</feature>